<dbReference type="PANTHER" id="PTHR13720:SF52">
    <property type="entry name" value="ECHINODERM MICROTUBULE-ASSOCIATED PROTEIN-LIKE 6"/>
    <property type="match status" value="1"/>
</dbReference>
<dbReference type="InterPro" id="IPR005108">
    <property type="entry name" value="HELP"/>
</dbReference>
<dbReference type="InterPro" id="IPR055442">
    <property type="entry name" value="Beta-prop_EML-like_2nd"/>
</dbReference>
<dbReference type="InterPro" id="IPR015943">
    <property type="entry name" value="WD40/YVTN_repeat-like_dom_sf"/>
</dbReference>
<dbReference type="SMART" id="SM00320">
    <property type="entry name" value="WD40"/>
    <property type="match status" value="8"/>
</dbReference>
<evidence type="ECO:0000256" key="1">
    <source>
        <dbReference type="ARBA" id="ARBA00022574"/>
    </source>
</evidence>
<dbReference type="InterPro" id="IPR050630">
    <property type="entry name" value="WD_repeat_EMAP"/>
</dbReference>
<name>A0A3Q3BBV7_KRYMA</name>
<evidence type="ECO:0000259" key="4">
    <source>
        <dbReference type="Pfam" id="PF23409"/>
    </source>
</evidence>
<reference evidence="6" key="1">
    <citation type="submission" date="2025-08" db="UniProtKB">
        <authorList>
            <consortium name="Ensembl"/>
        </authorList>
    </citation>
    <scope>IDENTIFICATION</scope>
</reference>
<organism evidence="6 7">
    <name type="scientific">Kryptolebias marmoratus</name>
    <name type="common">Mangrove killifish</name>
    <name type="synonym">Rivulus marmoratus</name>
    <dbReference type="NCBI Taxonomy" id="37003"/>
    <lineage>
        <taxon>Eukaryota</taxon>
        <taxon>Metazoa</taxon>
        <taxon>Chordata</taxon>
        <taxon>Craniata</taxon>
        <taxon>Vertebrata</taxon>
        <taxon>Euteleostomi</taxon>
        <taxon>Actinopterygii</taxon>
        <taxon>Neopterygii</taxon>
        <taxon>Teleostei</taxon>
        <taxon>Neoteleostei</taxon>
        <taxon>Acanthomorphata</taxon>
        <taxon>Ovalentaria</taxon>
        <taxon>Atherinomorphae</taxon>
        <taxon>Cyprinodontiformes</taxon>
        <taxon>Rivulidae</taxon>
        <taxon>Kryptolebias</taxon>
    </lineage>
</organism>
<dbReference type="Pfam" id="PF23409">
    <property type="entry name" value="Beta-prop_EML"/>
    <property type="match status" value="1"/>
</dbReference>
<dbReference type="SUPFAM" id="SSF50974">
    <property type="entry name" value="Nitrous oxide reductase, N-terminal domain"/>
    <property type="match status" value="1"/>
</dbReference>
<keyword evidence="7" id="KW-1185">Reference proteome</keyword>
<dbReference type="InterPro" id="IPR036322">
    <property type="entry name" value="WD40_repeat_dom_sf"/>
</dbReference>
<dbReference type="PANTHER" id="PTHR13720">
    <property type="entry name" value="WD-40 REPEAT PROTEIN"/>
    <property type="match status" value="1"/>
</dbReference>
<dbReference type="Gene3D" id="2.130.10.10">
    <property type="entry name" value="YVTN repeat-like/Quinoprotein amine dehydrogenase"/>
    <property type="match status" value="2"/>
</dbReference>
<accession>A0A3Q3BBV7</accession>
<reference evidence="6" key="2">
    <citation type="submission" date="2025-09" db="UniProtKB">
        <authorList>
            <consortium name="Ensembl"/>
        </authorList>
    </citation>
    <scope>IDENTIFICATION</scope>
</reference>
<sequence length="588" mass="64490">MLVTVEIKTPAEPEPEPEPGSGWASICLSRLGLKDRIIYCYYYGPASCRYRGFDCRNNLFYSQTGEVVFHVAAVAVVYNRLQHSQRFYLGHNDDILSLAVHPLKDYVASAQVQPVGRDPAIHVWDVQTLKCLSLLKGHHSKGVCALDFTADGKSLVSLLSVSRAHKEKIFVVKSNPFRMDKLVTVGMKHIKFWQHSGGSTSCGGLTFRRGIFGNLGKQETMMSACYGRSEDLVFTGATNGDVYIWKDTTLIKTLKAHDGPVFAMCSLDKVNQDIHHPSIRPSGHMEGEVWGLAAHPLLPVCASVSDDKTLRIWELSANHRMVAVRKLKKGGRCCAFSPDGKALAVGLNDGSFMVVNADTLEDMVRHGGVQPLMSQVCVTDVGKYLAVASHDSFVDIYNILTSKRVGICKGAGSFITHIDWDSRGKLLQVNTGAKEQLFFEAPRGRKQNISLDWATWTSVLGPTCEGIWPTLSFINAASLTKDCKLLATGDDFGFIKLFNFPSRVRPEPKYVGHSTNVTNVRWSNDDSMLLSVGGADTLTSPACLWSVGGVNPGELHPERPQAGRRSTFLLGGDSSNRCTTVSINTDEC</sequence>
<dbReference type="GeneTree" id="ENSGT00940000155564"/>
<dbReference type="OMA" id="WISLFRF"/>
<proteinExistence type="predicted"/>
<feature type="domain" description="EML-like second beta-propeller" evidence="5">
    <location>
        <begin position="289"/>
        <end position="537"/>
    </location>
</feature>
<keyword evidence="1" id="KW-0853">WD repeat</keyword>
<dbReference type="InterPro" id="IPR001680">
    <property type="entry name" value="WD40_rpt"/>
</dbReference>
<evidence type="ECO:0000313" key="7">
    <source>
        <dbReference type="Proteomes" id="UP000264800"/>
    </source>
</evidence>
<protein>
    <submittedName>
        <fullName evidence="6">Uncharacterized protein</fullName>
    </submittedName>
</protein>
<dbReference type="Proteomes" id="UP000264800">
    <property type="component" value="Unplaced"/>
</dbReference>
<evidence type="ECO:0000256" key="3">
    <source>
        <dbReference type="SAM" id="MobiDB-lite"/>
    </source>
</evidence>
<dbReference type="Pfam" id="PF03451">
    <property type="entry name" value="HELP"/>
    <property type="match status" value="1"/>
</dbReference>
<feature type="domain" description="EML-like first beta-propeller" evidence="4">
    <location>
        <begin position="84"/>
        <end position="269"/>
    </location>
</feature>
<dbReference type="Ensembl" id="ENSKMAT00000022444.1">
    <property type="protein sequence ID" value="ENSKMAP00000022159.1"/>
    <property type="gene ID" value="ENSKMAG00000016407.1"/>
</dbReference>
<evidence type="ECO:0000256" key="2">
    <source>
        <dbReference type="ARBA" id="ARBA00022737"/>
    </source>
</evidence>
<dbReference type="InterPro" id="IPR055439">
    <property type="entry name" value="Beta-prop_EML_1st"/>
</dbReference>
<dbReference type="Pfam" id="PF23414">
    <property type="entry name" value="Beta-prop_EML_2"/>
    <property type="match status" value="1"/>
</dbReference>
<dbReference type="InterPro" id="IPR011045">
    <property type="entry name" value="N2O_reductase_N"/>
</dbReference>
<dbReference type="GO" id="GO:0008017">
    <property type="term" value="F:microtubule binding"/>
    <property type="evidence" value="ECO:0007669"/>
    <property type="project" value="TreeGrafter"/>
</dbReference>
<dbReference type="AlphaFoldDB" id="A0A3Q3BBV7"/>
<dbReference type="SUPFAM" id="SSF50978">
    <property type="entry name" value="WD40 repeat-like"/>
    <property type="match status" value="1"/>
</dbReference>
<feature type="region of interest" description="Disordered" evidence="3">
    <location>
        <begin position="1"/>
        <end position="20"/>
    </location>
</feature>
<dbReference type="FunFam" id="2.130.10.10:FF:000044">
    <property type="entry name" value="echinoderm microtubule-associated protein-like 6 isoform X1"/>
    <property type="match status" value="1"/>
</dbReference>
<dbReference type="STRING" id="37003.ENSKMAP00000022159"/>
<evidence type="ECO:0000259" key="5">
    <source>
        <dbReference type="Pfam" id="PF23414"/>
    </source>
</evidence>
<evidence type="ECO:0000313" key="6">
    <source>
        <dbReference type="Ensembl" id="ENSKMAP00000022159.1"/>
    </source>
</evidence>
<keyword evidence="2" id="KW-0677">Repeat</keyword>